<name>A0A5D6VDL2_9BACT</name>
<evidence type="ECO:0000313" key="1">
    <source>
        <dbReference type="EMBL" id="TYZ12644.1"/>
    </source>
</evidence>
<dbReference type="Proteomes" id="UP000322791">
    <property type="component" value="Unassembled WGS sequence"/>
</dbReference>
<accession>A0A5D6VDL2</accession>
<gene>
    <name evidence="1" type="ORF">FY528_04945</name>
</gene>
<dbReference type="AlphaFoldDB" id="A0A5D6VDL2"/>
<organism evidence="1 2">
    <name type="scientific">Hymenobacter lutimineralis</name>
    <dbReference type="NCBI Taxonomy" id="2606448"/>
    <lineage>
        <taxon>Bacteria</taxon>
        <taxon>Pseudomonadati</taxon>
        <taxon>Bacteroidota</taxon>
        <taxon>Cytophagia</taxon>
        <taxon>Cytophagales</taxon>
        <taxon>Hymenobacteraceae</taxon>
        <taxon>Hymenobacter</taxon>
    </lineage>
</organism>
<protein>
    <submittedName>
        <fullName evidence="1">Tn3 family transposase</fullName>
    </submittedName>
</protein>
<dbReference type="EMBL" id="VTHL01000003">
    <property type="protein sequence ID" value="TYZ12644.1"/>
    <property type="molecule type" value="Genomic_DNA"/>
</dbReference>
<evidence type="ECO:0000313" key="2">
    <source>
        <dbReference type="Proteomes" id="UP000322791"/>
    </source>
</evidence>
<comment type="caution">
    <text evidence="1">The sequence shown here is derived from an EMBL/GenBank/DDBJ whole genome shotgun (WGS) entry which is preliminary data.</text>
</comment>
<proteinExistence type="predicted"/>
<sequence>MNIDDLLIPRHPLPHLHEQQVANACKQLVQNVIVCWNCLYLNQYLFRRPEPSVSRSPTPLRLVRP</sequence>
<reference evidence="1 2" key="1">
    <citation type="submission" date="2019-08" db="EMBL/GenBank/DDBJ databases">
        <authorList>
            <person name="Seo M.-J."/>
        </authorList>
    </citation>
    <scope>NUCLEOTIDE SEQUENCE [LARGE SCALE GENOMIC DNA]</scope>
    <source>
        <strain evidence="1 2">KIGAM108</strain>
    </source>
</reference>
<keyword evidence="2" id="KW-1185">Reference proteome</keyword>